<dbReference type="InterPro" id="IPR027417">
    <property type="entry name" value="P-loop_NTPase"/>
</dbReference>
<gene>
    <name evidence="1" type="ORF">NG824_08215</name>
</gene>
<keyword evidence="1" id="KW-0547">Nucleotide-binding</keyword>
<dbReference type="Gene3D" id="3.40.50.300">
    <property type="entry name" value="P-loop containing nucleotide triphosphate hydrolases"/>
    <property type="match status" value="1"/>
</dbReference>
<dbReference type="SUPFAM" id="SSF52540">
    <property type="entry name" value="P-loop containing nucleoside triphosphate hydrolases"/>
    <property type="match status" value="1"/>
</dbReference>
<dbReference type="InterPro" id="IPR039421">
    <property type="entry name" value="Type_1_exporter"/>
</dbReference>
<accession>A0AA46YAU4</accession>
<keyword evidence="1" id="KW-0067">ATP-binding</keyword>
<dbReference type="PANTHER" id="PTHR43394">
    <property type="entry name" value="ATP-DEPENDENT PERMEASE MDL1, MITOCHONDRIAL"/>
    <property type="match status" value="1"/>
</dbReference>
<organism evidence="1 2">
    <name type="scientific">Xanthomonas sacchari</name>
    <dbReference type="NCBI Taxonomy" id="56458"/>
    <lineage>
        <taxon>Bacteria</taxon>
        <taxon>Pseudomonadati</taxon>
        <taxon>Pseudomonadota</taxon>
        <taxon>Gammaproteobacteria</taxon>
        <taxon>Lysobacterales</taxon>
        <taxon>Lysobacteraceae</taxon>
        <taxon>Xanthomonas</taxon>
    </lineage>
</organism>
<dbReference type="RefSeq" id="WP_267093911.1">
    <property type="nucleotide sequence ID" value="NZ_CP099534.1"/>
</dbReference>
<sequence>MVLLDEPTAAFDQHSEQLVIAYLQRWLGTRTLVLSTHKRSMLELTRRAVVLRQGRVVVDGPVEQVLQGNRVQAPAPALAGGHG</sequence>
<dbReference type="EMBL" id="CP099534">
    <property type="protein sequence ID" value="UYK90374.1"/>
    <property type="molecule type" value="Genomic_DNA"/>
</dbReference>
<dbReference type="GO" id="GO:0015421">
    <property type="term" value="F:ABC-type oligopeptide transporter activity"/>
    <property type="evidence" value="ECO:0007669"/>
    <property type="project" value="TreeGrafter"/>
</dbReference>
<dbReference type="AlphaFoldDB" id="A0AA46YAU4"/>
<dbReference type="PANTHER" id="PTHR43394:SF1">
    <property type="entry name" value="ATP-BINDING CASSETTE SUB-FAMILY B MEMBER 10, MITOCHONDRIAL"/>
    <property type="match status" value="1"/>
</dbReference>
<protein>
    <submittedName>
        <fullName evidence="1">ATP-binding protein</fullName>
    </submittedName>
</protein>
<evidence type="ECO:0000313" key="1">
    <source>
        <dbReference type="EMBL" id="UYK90374.1"/>
    </source>
</evidence>
<proteinExistence type="predicted"/>
<dbReference type="GO" id="GO:0005524">
    <property type="term" value="F:ATP binding"/>
    <property type="evidence" value="ECO:0007669"/>
    <property type="project" value="UniProtKB-KW"/>
</dbReference>
<name>A0AA46YAU4_9XANT</name>
<dbReference type="Proteomes" id="UP001164392">
    <property type="component" value="Chromosome"/>
</dbReference>
<evidence type="ECO:0000313" key="2">
    <source>
        <dbReference type="Proteomes" id="UP001164392"/>
    </source>
</evidence>
<reference evidence="1" key="1">
    <citation type="submission" date="2022-06" db="EMBL/GenBank/DDBJ databases">
        <title>Dynamics of rice microbiomes reveals core vertical transmitted seed endophytes.</title>
        <authorList>
            <person name="Liao K."/>
            <person name="Zhang X."/>
        </authorList>
    </citation>
    <scope>NUCLEOTIDE SEQUENCE</scope>
    <source>
        <strain evidence="1">JR3-14</strain>
    </source>
</reference>